<proteinExistence type="predicted"/>
<protein>
    <recommendedName>
        <fullName evidence="1">F-box domain-containing protein</fullName>
    </recommendedName>
</protein>
<feature type="domain" description="F-box" evidence="1">
    <location>
        <begin position="20"/>
        <end position="69"/>
    </location>
</feature>
<keyword evidence="3" id="KW-1185">Reference proteome</keyword>
<evidence type="ECO:0000259" key="1">
    <source>
        <dbReference type="PROSITE" id="PS50181"/>
    </source>
</evidence>
<dbReference type="SUPFAM" id="SSF81383">
    <property type="entry name" value="F-box domain"/>
    <property type="match status" value="1"/>
</dbReference>
<accession>A0AAW0B5A0</accession>
<name>A0AAW0B5A0_9AGAR</name>
<comment type="caution">
    <text evidence="2">The sequence shown here is derived from an EMBL/GenBank/DDBJ whole genome shotgun (WGS) entry which is preliminary data.</text>
</comment>
<gene>
    <name evidence="2" type="ORF">R3P38DRAFT_1153401</name>
</gene>
<evidence type="ECO:0000313" key="3">
    <source>
        <dbReference type="Proteomes" id="UP001362999"/>
    </source>
</evidence>
<reference evidence="2 3" key="1">
    <citation type="journal article" date="2024" name="J Genomics">
        <title>Draft genome sequencing and assembly of Favolaschia claudopus CIRM-BRFM 2984 isolated from oak limbs.</title>
        <authorList>
            <person name="Navarro D."/>
            <person name="Drula E."/>
            <person name="Chaduli D."/>
            <person name="Cazenave R."/>
            <person name="Ahrendt S."/>
            <person name="Wang J."/>
            <person name="Lipzen A."/>
            <person name="Daum C."/>
            <person name="Barry K."/>
            <person name="Grigoriev I.V."/>
            <person name="Favel A."/>
            <person name="Rosso M.N."/>
            <person name="Martin F."/>
        </authorList>
    </citation>
    <scope>NUCLEOTIDE SEQUENCE [LARGE SCALE GENOMIC DNA]</scope>
    <source>
        <strain evidence="2 3">CIRM-BRFM 2984</strain>
    </source>
</reference>
<dbReference type="EMBL" id="JAWWNJ010000039">
    <property type="protein sequence ID" value="KAK7021207.1"/>
    <property type="molecule type" value="Genomic_DNA"/>
</dbReference>
<evidence type="ECO:0000313" key="2">
    <source>
        <dbReference type="EMBL" id="KAK7021207.1"/>
    </source>
</evidence>
<dbReference type="AlphaFoldDB" id="A0AAW0B5A0"/>
<dbReference type="Pfam" id="PF00646">
    <property type="entry name" value="F-box"/>
    <property type="match status" value="1"/>
</dbReference>
<organism evidence="2 3">
    <name type="scientific">Favolaschia claudopus</name>
    <dbReference type="NCBI Taxonomy" id="2862362"/>
    <lineage>
        <taxon>Eukaryota</taxon>
        <taxon>Fungi</taxon>
        <taxon>Dikarya</taxon>
        <taxon>Basidiomycota</taxon>
        <taxon>Agaricomycotina</taxon>
        <taxon>Agaricomycetes</taxon>
        <taxon>Agaricomycetidae</taxon>
        <taxon>Agaricales</taxon>
        <taxon>Marasmiineae</taxon>
        <taxon>Mycenaceae</taxon>
        <taxon>Favolaschia</taxon>
    </lineage>
</organism>
<dbReference type="InterPro" id="IPR036047">
    <property type="entry name" value="F-box-like_dom_sf"/>
</dbReference>
<dbReference type="InterPro" id="IPR001810">
    <property type="entry name" value="F-box_dom"/>
</dbReference>
<sequence length="354" mass="40303">MATMSASSVIGSNLLLLNPPAWILALPLDAILSILSRASPMDILALRETCAAFRALIDSEEGNKIWRVAYKNVLFSPPFGGPYTPAQIAALTFKGGDCYTCRMRTPNIPESFSLNVRYCSHFCKYMSSLLQDVQHYSTLPFALPYLEGTDDLPLYRYTHWANAWEAHRRLAGTTTQVLFPSITPACQVPDPARDAWMLVAQDLCKSGARYRIKKTEVDCKNYTRVKQIASDFGLDFVRIVTGSPTLARHVNFFSRDLEFFDVDAWQRIRPLVLSELRQRVSLDGNPLPCPFCPGVPRVFSEDGLRFHITERHPEHTAEYVEVPNLHRCSMCLLQKKTRVAFDWKGLIRHRNHRH</sequence>
<dbReference type="SMART" id="SM00256">
    <property type="entry name" value="FBOX"/>
    <property type="match status" value="1"/>
</dbReference>
<dbReference type="PROSITE" id="PS50181">
    <property type="entry name" value="FBOX"/>
    <property type="match status" value="1"/>
</dbReference>
<dbReference type="Proteomes" id="UP001362999">
    <property type="component" value="Unassembled WGS sequence"/>
</dbReference>